<dbReference type="GO" id="GO:0005507">
    <property type="term" value="F:copper ion binding"/>
    <property type="evidence" value="ECO:0007669"/>
    <property type="project" value="InterPro"/>
</dbReference>
<dbReference type="InterPro" id="IPR006311">
    <property type="entry name" value="TAT_signal"/>
</dbReference>
<dbReference type="Pfam" id="PF00394">
    <property type="entry name" value="Cu-oxidase"/>
    <property type="match status" value="1"/>
</dbReference>
<keyword evidence="1" id="KW-0479">Metal-binding</keyword>
<feature type="domain" description="Plastocyanin-like" evidence="5">
    <location>
        <begin position="65"/>
        <end position="171"/>
    </location>
</feature>
<evidence type="ECO:0000256" key="1">
    <source>
        <dbReference type="ARBA" id="ARBA00022723"/>
    </source>
</evidence>
<dbReference type="Proteomes" id="UP000598467">
    <property type="component" value="Unassembled WGS sequence"/>
</dbReference>
<name>A0A926S8M9_9HYPH</name>
<dbReference type="PROSITE" id="PS00080">
    <property type="entry name" value="MULTICOPPER_OXIDASE2"/>
    <property type="match status" value="1"/>
</dbReference>
<dbReference type="EMBL" id="JABFCZ010000028">
    <property type="protein sequence ID" value="MBD1548977.1"/>
    <property type="molecule type" value="Genomic_DNA"/>
</dbReference>
<accession>A0A926S8M9</accession>
<dbReference type="AlphaFoldDB" id="A0A926S8M9"/>
<evidence type="ECO:0000259" key="4">
    <source>
        <dbReference type="Pfam" id="PF07731"/>
    </source>
</evidence>
<dbReference type="PROSITE" id="PS51318">
    <property type="entry name" value="TAT"/>
    <property type="match status" value="1"/>
</dbReference>
<reference evidence="6" key="1">
    <citation type="submission" date="2020-05" db="EMBL/GenBank/DDBJ databases">
        <title>Identification of trans-AT polyketide cluster in two marine bacteria, producers of a novel glutaramide-containing polyketide sesbanimide D and analogs.</title>
        <authorList>
            <person name="Kacar D."/>
            <person name="Rodriguez P."/>
            <person name="Canedo L."/>
            <person name="Gonzalez E."/>
            <person name="Galan B."/>
            <person name="De La Calle F."/>
            <person name="Garcia J.L."/>
        </authorList>
    </citation>
    <scope>NUCLEOTIDE SEQUENCE</scope>
    <source>
        <strain evidence="6">PHM038</strain>
    </source>
</reference>
<feature type="domain" description="Plastocyanin-like" evidence="4">
    <location>
        <begin position="375"/>
        <end position="477"/>
    </location>
</feature>
<gene>
    <name evidence="6" type="ORF">HK439_22180</name>
</gene>
<dbReference type="Pfam" id="PF07732">
    <property type="entry name" value="Cu-oxidase_3"/>
    <property type="match status" value="1"/>
</dbReference>
<dbReference type="PANTHER" id="PTHR11709:SF2">
    <property type="entry name" value="MULTICOPPER OXIDASE LPR1"/>
    <property type="match status" value="1"/>
</dbReference>
<dbReference type="InterPro" id="IPR002355">
    <property type="entry name" value="Cu_oxidase_Cu_BS"/>
</dbReference>
<evidence type="ECO:0000256" key="2">
    <source>
        <dbReference type="ARBA" id="ARBA00023002"/>
    </source>
</evidence>
<evidence type="ECO:0000259" key="3">
    <source>
        <dbReference type="Pfam" id="PF00394"/>
    </source>
</evidence>
<dbReference type="InterPro" id="IPR011706">
    <property type="entry name" value="Cu-oxidase_C"/>
</dbReference>
<dbReference type="GO" id="GO:0016491">
    <property type="term" value="F:oxidoreductase activity"/>
    <property type="evidence" value="ECO:0007669"/>
    <property type="project" value="UniProtKB-KW"/>
</dbReference>
<dbReference type="Gene3D" id="2.60.40.420">
    <property type="entry name" value="Cupredoxins - blue copper proteins"/>
    <property type="match status" value="3"/>
</dbReference>
<dbReference type="InterPro" id="IPR008972">
    <property type="entry name" value="Cupredoxin"/>
</dbReference>
<dbReference type="InterPro" id="IPR011707">
    <property type="entry name" value="Cu-oxidase-like_N"/>
</dbReference>
<dbReference type="SUPFAM" id="SSF49503">
    <property type="entry name" value="Cupredoxins"/>
    <property type="match status" value="3"/>
</dbReference>
<proteinExistence type="predicted"/>
<protein>
    <submittedName>
        <fullName evidence="6">Multicopper oxidase family protein</fullName>
    </submittedName>
</protein>
<keyword evidence="2" id="KW-0560">Oxidoreductase</keyword>
<dbReference type="CDD" id="cd13861">
    <property type="entry name" value="CuRO_1_CumA_like"/>
    <property type="match status" value="1"/>
</dbReference>
<dbReference type="Pfam" id="PF07731">
    <property type="entry name" value="Cu-oxidase_2"/>
    <property type="match status" value="1"/>
</dbReference>
<organism evidence="6 7">
    <name type="scientific">Roseibium aggregatum</name>
    <dbReference type="NCBI Taxonomy" id="187304"/>
    <lineage>
        <taxon>Bacteria</taxon>
        <taxon>Pseudomonadati</taxon>
        <taxon>Pseudomonadota</taxon>
        <taxon>Alphaproteobacteria</taxon>
        <taxon>Hyphomicrobiales</taxon>
        <taxon>Stappiaceae</taxon>
        <taxon>Roseibium</taxon>
    </lineage>
</organism>
<comment type="caution">
    <text evidence="6">The sequence shown here is derived from an EMBL/GenBank/DDBJ whole genome shotgun (WGS) entry which is preliminary data.</text>
</comment>
<evidence type="ECO:0000259" key="5">
    <source>
        <dbReference type="Pfam" id="PF07732"/>
    </source>
</evidence>
<sequence>MKQGSGLPGTPKAEFGLTRRNLLAGAAGFAGVAMAPGGIFSVARAADGFIEITAGPGQYKLYKEDAAASDLWLYNGGLPGPEIRVRRGERVKVRLINALEEGTSIHWHGVRIDNAMDGVSGLTQDPVPPGGTFEYDFVAPDAGTYWYHAHNKSWNQVGRGLYGPLIVEEEEPVFDRDHDLMLIMDDWRLNDDGRLDTESFGMLMDWAHGGRLGNWLTVNGKSNPSFSLKAGEPYRIRLVNASNARILELDPDSIGGQVIGYDGQVLTAAEQTTTEALVIGPAQRVDLLVVPETGRDLALVEVSTSQRFTFAEFKVSGEGKGNPPAQLPQANTIPSPDLANAKRVVLDMTGGAMGRMGPMRYKGRELTQDDIRATGQVWAFNGIANLDEEPLFDAARGETVLLETVNNTAWPHAIHLHGHHFRIVSADGSLGPWRDTFLIGREETVKVAFQADNPGKWLLHCHMLEHAAAGMTTWIRVT</sequence>
<dbReference type="PANTHER" id="PTHR11709">
    <property type="entry name" value="MULTI-COPPER OXIDASE"/>
    <property type="match status" value="1"/>
</dbReference>
<feature type="domain" description="Plastocyanin-like" evidence="3">
    <location>
        <begin position="212"/>
        <end position="291"/>
    </location>
</feature>
<dbReference type="InterPro" id="IPR001117">
    <property type="entry name" value="Cu-oxidase_2nd"/>
</dbReference>
<evidence type="ECO:0000313" key="6">
    <source>
        <dbReference type="EMBL" id="MBD1548977.1"/>
    </source>
</evidence>
<dbReference type="GO" id="GO:0030288">
    <property type="term" value="C:outer membrane-bounded periplasmic space"/>
    <property type="evidence" value="ECO:0007669"/>
    <property type="project" value="TreeGrafter"/>
</dbReference>
<evidence type="ECO:0000313" key="7">
    <source>
        <dbReference type="Proteomes" id="UP000598467"/>
    </source>
</evidence>
<dbReference type="InterPro" id="IPR045087">
    <property type="entry name" value="Cu-oxidase_fam"/>
</dbReference>